<dbReference type="InterPro" id="IPR003661">
    <property type="entry name" value="HisK_dim/P_dom"/>
</dbReference>
<feature type="modified residue" description="4-aspartylphosphate" evidence="6">
    <location>
        <position position="171"/>
    </location>
</feature>
<comment type="catalytic activity">
    <reaction evidence="1">
        <text>ATP + protein L-histidine = ADP + protein N-phospho-L-histidine.</text>
        <dbReference type="EC" id="2.7.13.3"/>
    </reaction>
</comment>
<dbReference type="CDD" id="cd00082">
    <property type="entry name" value="HisKA"/>
    <property type="match status" value="1"/>
</dbReference>
<dbReference type="InterPro" id="IPR001789">
    <property type="entry name" value="Sig_transdc_resp-reg_receiver"/>
</dbReference>
<feature type="domain" description="Response regulatory" evidence="7">
    <location>
        <begin position="117"/>
        <end position="238"/>
    </location>
</feature>
<evidence type="ECO:0000313" key="9">
    <source>
        <dbReference type="EMBL" id="MFC7288200.1"/>
    </source>
</evidence>
<dbReference type="PANTHER" id="PTHR45339">
    <property type="entry name" value="HYBRID SIGNAL TRANSDUCTION HISTIDINE KINASE J"/>
    <property type="match status" value="1"/>
</dbReference>
<dbReference type="PROSITE" id="PS50110">
    <property type="entry name" value="RESPONSE_REGULATORY"/>
    <property type="match status" value="2"/>
</dbReference>
<dbReference type="Gene3D" id="3.40.50.2300">
    <property type="match status" value="2"/>
</dbReference>
<dbReference type="SUPFAM" id="SSF47226">
    <property type="entry name" value="Histidine-containing phosphotransfer domain, HPT domain"/>
    <property type="match status" value="1"/>
</dbReference>
<feature type="modified residue" description="4-aspartylphosphate" evidence="6">
    <location>
        <position position="322"/>
    </location>
</feature>
<accession>A0ABW2IBG1</accession>
<organism evidence="9 10">
    <name type="scientific">Herminiimonas glaciei</name>
    <dbReference type="NCBI Taxonomy" id="523788"/>
    <lineage>
        <taxon>Bacteria</taxon>
        <taxon>Pseudomonadati</taxon>
        <taxon>Pseudomonadota</taxon>
        <taxon>Betaproteobacteria</taxon>
        <taxon>Burkholderiales</taxon>
        <taxon>Oxalobacteraceae</taxon>
        <taxon>Herminiimonas</taxon>
    </lineage>
</organism>
<evidence type="ECO:0000256" key="6">
    <source>
        <dbReference type="PROSITE-ProRule" id="PRU00169"/>
    </source>
</evidence>
<sequence>MSSYLPFTTKKISPAQRQRIARRREHQNSTLSNTQLDERLLDDLQRVVNSQMNGIIGALEMIRQNDLAPDQREMIHLAQSSADNLLLNIEQLLESNTDLGIHQLATGSALGSLNGIRMLFIDANEESRTHVVRELQQRGARIEGFDIPKVALAALESAAIAGDPYRIALFDQNIPGIDGETLGTAIGSSPLYRDTLVVLISNEHTRHDADRLAHAGFSAWLPKPLQQTMLLDTVAMLCTCIAKKDAPRFVCAGVHLNAEYVVSDNAHAFTHTRVLAVDDNPVNLQIAERMLARFGCQVDTAGDGQQALRMVHVRQYDLILMDCQMPNMDGYQTTALLRAAETGDEHVPIIGWSSGVNRSERDTCLAIGMDDFIFKPIRMRPLSDMLSRWLKPASTERSMVRNDDDLEATQAMFGTDFAELVDLFLTDSPKRFVFLHEAILANDALTVAKFSHVLCGSTSSIGATTLAALCRELEIRAKNNILGDASLRLTEIELEYARIDKKLREMLARTAPHIELPPGAHNKL</sequence>
<evidence type="ECO:0000256" key="3">
    <source>
        <dbReference type="ARBA" id="ARBA00022553"/>
    </source>
</evidence>
<reference evidence="10" key="1">
    <citation type="journal article" date="2019" name="Int. J. Syst. Evol. Microbiol.">
        <title>The Global Catalogue of Microorganisms (GCM) 10K type strain sequencing project: providing services to taxonomists for standard genome sequencing and annotation.</title>
        <authorList>
            <consortium name="The Broad Institute Genomics Platform"/>
            <consortium name="The Broad Institute Genome Sequencing Center for Infectious Disease"/>
            <person name="Wu L."/>
            <person name="Ma J."/>
        </authorList>
    </citation>
    <scope>NUCLEOTIDE SEQUENCE [LARGE SCALE GENOMIC DNA]</scope>
    <source>
        <strain evidence="10">KACC 12508</strain>
    </source>
</reference>
<evidence type="ECO:0000256" key="1">
    <source>
        <dbReference type="ARBA" id="ARBA00000085"/>
    </source>
</evidence>
<dbReference type="PROSITE" id="PS50894">
    <property type="entry name" value="HPT"/>
    <property type="match status" value="1"/>
</dbReference>
<protein>
    <recommendedName>
        <fullName evidence="2">histidine kinase</fullName>
        <ecNumber evidence="2">2.7.13.3</ecNumber>
    </recommendedName>
</protein>
<dbReference type="InterPro" id="IPR008207">
    <property type="entry name" value="Sig_transdc_His_kin_Hpt_dom"/>
</dbReference>
<keyword evidence="10" id="KW-1185">Reference proteome</keyword>
<dbReference type="Pfam" id="PF00072">
    <property type="entry name" value="Response_reg"/>
    <property type="match status" value="1"/>
</dbReference>
<evidence type="ECO:0000313" key="10">
    <source>
        <dbReference type="Proteomes" id="UP001596542"/>
    </source>
</evidence>
<dbReference type="PANTHER" id="PTHR45339:SF5">
    <property type="entry name" value="HISTIDINE KINASE"/>
    <property type="match status" value="1"/>
</dbReference>
<keyword evidence="4" id="KW-0902">Two-component regulatory system</keyword>
<evidence type="ECO:0000256" key="2">
    <source>
        <dbReference type="ARBA" id="ARBA00012438"/>
    </source>
</evidence>
<evidence type="ECO:0000259" key="8">
    <source>
        <dbReference type="PROSITE" id="PS50894"/>
    </source>
</evidence>
<gene>
    <name evidence="9" type="ORF">ACFQPC_09160</name>
</gene>
<dbReference type="EMBL" id="JBHTBU010000001">
    <property type="protein sequence ID" value="MFC7288200.1"/>
    <property type="molecule type" value="Genomic_DNA"/>
</dbReference>
<dbReference type="RefSeq" id="WP_382271561.1">
    <property type="nucleotide sequence ID" value="NZ_JBHTBU010000001.1"/>
</dbReference>
<dbReference type="EC" id="2.7.13.3" evidence="2"/>
<dbReference type="Pfam" id="PF01627">
    <property type="entry name" value="Hpt"/>
    <property type="match status" value="1"/>
</dbReference>
<name>A0ABW2IBG1_9BURK</name>
<dbReference type="SUPFAM" id="SSF52172">
    <property type="entry name" value="CheY-like"/>
    <property type="match status" value="2"/>
</dbReference>
<dbReference type="Gene3D" id="1.20.120.160">
    <property type="entry name" value="HPT domain"/>
    <property type="match status" value="1"/>
</dbReference>
<evidence type="ECO:0000259" key="7">
    <source>
        <dbReference type="PROSITE" id="PS50110"/>
    </source>
</evidence>
<feature type="domain" description="Response regulatory" evidence="7">
    <location>
        <begin position="273"/>
        <end position="390"/>
    </location>
</feature>
<proteinExistence type="predicted"/>
<dbReference type="CDD" id="cd17546">
    <property type="entry name" value="REC_hyHK_CKI1_RcsC-like"/>
    <property type="match status" value="1"/>
</dbReference>
<feature type="modified residue" description="Phosphohistidine" evidence="5">
    <location>
        <position position="452"/>
    </location>
</feature>
<feature type="domain" description="HPt" evidence="8">
    <location>
        <begin position="413"/>
        <end position="521"/>
    </location>
</feature>
<evidence type="ECO:0000256" key="5">
    <source>
        <dbReference type="PROSITE-ProRule" id="PRU00110"/>
    </source>
</evidence>
<evidence type="ECO:0000256" key="4">
    <source>
        <dbReference type="ARBA" id="ARBA00023012"/>
    </source>
</evidence>
<dbReference type="SMART" id="SM00448">
    <property type="entry name" value="REC"/>
    <property type="match status" value="2"/>
</dbReference>
<dbReference type="InterPro" id="IPR036641">
    <property type="entry name" value="HPT_dom_sf"/>
</dbReference>
<keyword evidence="3 6" id="KW-0597">Phosphoprotein</keyword>
<dbReference type="Proteomes" id="UP001596542">
    <property type="component" value="Unassembled WGS sequence"/>
</dbReference>
<dbReference type="InterPro" id="IPR011006">
    <property type="entry name" value="CheY-like_superfamily"/>
</dbReference>
<comment type="caution">
    <text evidence="9">The sequence shown here is derived from an EMBL/GenBank/DDBJ whole genome shotgun (WGS) entry which is preliminary data.</text>
</comment>